<comment type="caution">
    <text evidence="10">The sequence shown here is derived from an EMBL/GenBank/DDBJ whole genome shotgun (WGS) entry which is preliminary data.</text>
</comment>
<name>A0A2A6FTG1_9MICO</name>
<evidence type="ECO:0000256" key="2">
    <source>
        <dbReference type="ARBA" id="ARBA00022857"/>
    </source>
</evidence>
<dbReference type="PANTHER" id="PTHR42760">
    <property type="entry name" value="SHORT-CHAIN DEHYDROGENASES/REDUCTASES FAMILY MEMBER"/>
    <property type="match status" value="1"/>
</dbReference>
<evidence type="ECO:0000256" key="6">
    <source>
        <dbReference type="ARBA" id="ARBA00052619"/>
    </source>
</evidence>
<dbReference type="EMBL" id="NAEP01000023">
    <property type="protein sequence ID" value="PDQ36009.1"/>
    <property type="molecule type" value="Genomic_DNA"/>
</dbReference>
<evidence type="ECO:0000256" key="4">
    <source>
        <dbReference type="ARBA" id="ARBA00023308"/>
    </source>
</evidence>
<dbReference type="Gene3D" id="3.40.50.720">
    <property type="entry name" value="NAD(P)-binding Rossmann-like Domain"/>
    <property type="match status" value="1"/>
</dbReference>
<dbReference type="GO" id="GO:0019301">
    <property type="term" value="P:rhamnose catabolic process"/>
    <property type="evidence" value="ECO:0007669"/>
    <property type="project" value="UniProtKB-ARBA"/>
</dbReference>
<dbReference type="SUPFAM" id="SSF51735">
    <property type="entry name" value="NAD(P)-binding Rossmann-fold domains"/>
    <property type="match status" value="1"/>
</dbReference>
<comment type="catalytic activity">
    <reaction evidence="5">
        <text>L-rhamnofuranose + NADP(+) = L-rhamnono-1,4-lactone + NADPH + H(+)</text>
        <dbReference type="Rhea" id="RHEA:42668"/>
        <dbReference type="ChEBI" id="CHEBI:15378"/>
        <dbReference type="ChEBI" id="CHEBI:16935"/>
        <dbReference type="ChEBI" id="CHEBI:17937"/>
        <dbReference type="ChEBI" id="CHEBI:57783"/>
        <dbReference type="ChEBI" id="CHEBI:58349"/>
        <dbReference type="EC" id="1.1.1.378"/>
    </reaction>
    <physiologicalReaction direction="left-to-right" evidence="5">
        <dbReference type="Rhea" id="RHEA:42669"/>
    </physiologicalReaction>
</comment>
<evidence type="ECO:0000256" key="1">
    <source>
        <dbReference type="ARBA" id="ARBA00006484"/>
    </source>
</evidence>
<dbReference type="PRINTS" id="PR00081">
    <property type="entry name" value="GDHRDH"/>
</dbReference>
<reference evidence="11" key="1">
    <citation type="submission" date="2017-03" db="EMBL/GenBank/DDBJ databases">
        <authorList>
            <person name="Lund M.B."/>
        </authorList>
    </citation>
    <scope>NUCLEOTIDE SEQUENCE [LARGE SCALE GENOMIC DNA]</scope>
</reference>
<dbReference type="PANTHER" id="PTHR42760:SF83">
    <property type="entry name" value="(3R)-3-HYDROXYACYL-COA DEHYDROGENASE"/>
    <property type="match status" value="1"/>
</dbReference>
<comment type="catalytic activity">
    <reaction evidence="6">
        <text>L-rhamnofuranose + NAD(+) = L-rhamnono-1,4-lactone + NADH + H(+)</text>
        <dbReference type="Rhea" id="RHEA:12649"/>
        <dbReference type="ChEBI" id="CHEBI:15378"/>
        <dbReference type="ChEBI" id="CHEBI:16935"/>
        <dbReference type="ChEBI" id="CHEBI:17937"/>
        <dbReference type="ChEBI" id="CHEBI:57540"/>
        <dbReference type="ChEBI" id="CHEBI:57945"/>
        <dbReference type="EC" id="1.1.1.378"/>
    </reaction>
    <physiologicalReaction direction="left-to-right" evidence="6">
        <dbReference type="Rhea" id="RHEA:12650"/>
    </physiologicalReaction>
</comment>
<keyword evidence="4" id="KW-0684">Rhamnose metabolism</keyword>
<sequence length="252" mass="25805">MTGPRTAVVTGASRGIGRAIAGRLAQDGYSMYLISNDASENLAAADELCSAGSCAVPITADVADATAMAHAMQEIANDSGSLDVLVAAAGICPLVPFEDLTVEMWEETLSVNLSGTFYATFEAAKHMMKFGRGGSIVAVSSISARVGGPYQIHYTPTKAGQLSLMQSLAVALAPHRIRCNSVLPGTIDTALNAEFLADPVRRGTYEAGIPLGRIGVPSDVAGAVAFLVGEEASYITGAEILIDGGTLAGLVA</sequence>
<keyword evidence="2" id="KW-0521">NADP</keyword>
<dbReference type="InterPro" id="IPR036291">
    <property type="entry name" value="NAD(P)-bd_dom_sf"/>
</dbReference>
<evidence type="ECO:0000256" key="8">
    <source>
        <dbReference type="ARBA" id="ARBA00067020"/>
    </source>
</evidence>
<evidence type="ECO:0000313" key="11">
    <source>
        <dbReference type="Proteomes" id="UP000219994"/>
    </source>
</evidence>
<dbReference type="InterPro" id="IPR002347">
    <property type="entry name" value="SDR_fam"/>
</dbReference>
<evidence type="ECO:0000256" key="9">
    <source>
        <dbReference type="ARBA" id="ARBA00068170"/>
    </source>
</evidence>
<dbReference type="GO" id="GO:0016616">
    <property type="term" value="F:oxidoreductase activity, acting on the CH-OH group of donors, NAD or NADP as acceptor"/>
    <property type="evidence" value="ECO:0007669"/>
    <property type="project" value="TreeGrafter"/>
</dbReference>
<keyword evidence="3" id="KW-0560">Oxidoreductase</keyword>
<evidence type="ECO:0000313" key="10">
    <source>
        <dbReference type="EMBL" id="PDQ36009.1"/>
    </source>
</evidence>
<dbReference type="AlphaFoldDB" id="A0A2A6FTG1"/>
<dbReference type="GO" id="GO:0006633">
    <property type="term" value="P:fatty acid biosynthetic process"/>
    <property type="evidence" value="ECO:0007669"/>
    <property type="project" value="TreeGrafter"/>
</dbReference>
<proteinExistence type="inferred from homology"/>
<protein>
    <recommendedName>
        <fullName evidence="9">L-rhamnose 1-dehydrogenase (NAD(P)(+))</fullName>
        <ecNumber evidence="8">1.1.1.378</ecNumber>
    </recommendedName>
</protein>
<gene>
    <name evidence="10" type="ORF">B5766_02360</name>
</gene>
<dbReference type="FunFam" id="3.40.50.720:FF:000417">
    <property type="entry name" value="Glucose 1-dehydrogenase, putative"/>
    <property type="match status" value="1"/>
</dbReference>
<dbReference type="Proteomes" id="UP000219994">
    <property type="component" value="Unassembled WGS sequence"/>
</dbReference>
<comment type="similarity">
    <text evidence="1">Belongs to the short-chain dehydrogenases/reductases (SDR) family.</text>
</comment>
<evidence type="ECO:0000256" key="7">
    <source>
        <dbReference type="ARBA" id="ARBA00060619"/>
    </source>
</evidence>
<organism evidence="10 11">
    <name type="scientific">Candidatus Lumbricidiphila eiseniae</name>
    <dbReference type="NCBI Taxonomy" id="1969409"/>
    <lineage>
        <taxon>Bacteria</taxon>
        <taxon>Bacillati</taxon>
        <taxon>Actinomycetota</taxon>
        <taxon>Actinomycetes</taxon>
        <taxon>Micrococcales</taxon>
        <taxon>Microbacteriaceae</taxon>
        <taxon>Candidatus Lumbricidiphila</taxon>
    </lineage>
</organism>
<accession>A0A2A6FTG1</accession>
<dbReference type="GO" id="GO:0048038">
    <property type="term" value="F:quinone binding"/>
    <property type="evidence" value="ECO:0007669"/>
    <property type="project" value="TreeGrafter"/>
</dbReference>
<dbReference type="Pfam" id="PF13561">
    <property type="entry name" value="adh_short_C2"/>
    <property type="match status" value="1"/>
</dbReference>
<comment type="pathway">
    <text evidence="7">Carbohydrate degradation; L-rhamnose degradation.</text>
</comment>
<dbReference type="CDD" id="cd05233">
    <property type="entry name" value="SDR_c"/>
    <property type="match status" value="1"/>
</dbReference>
<dbReference type="PRINTS" id="PR00080">
    <property type="entry name" value="SDRFAMILY"/>
</dbReference>
<evidence type="ECO:0000256" key="5">
    <source>
        <dbReference type="ARBA" id="ARBA00050510"/>
    </source>
</evidence>
<evidence type="ECO:0000256" key="3">
    <source>
        <dbReference type="ARBA" id="ARBA00023002"/>
    </source>
</evidence>
<dbReference type="EC" id="1.1.1.378" evidence="8"/>